<dbReference type="PANTHER" id="PTHR16631">
    <property type="entry name" value="GLUCAN 1,3-BETA-GLUCOSIDASE"/>
    <property type="match status" value="1"/>
</dbReference>
<comment type="similarity">
    <text evidence="2">Belongs to the glycosyl hydrolase 17 family.</text>
</comment>
<feature type="signal peptide" evidence="5">
    <location>
        <begin position="1"/>
        <end position="18"/>
    </location>
</feature>
<dbReference type="EMBL" id="KZ678142">
    <property type="protein sequence ID" value="PSN62274.1"/>
    <property type="molecule type" value="Genomic_DNA"/>
</dbReference>
<feature type="compositionally biased region" description="Gly residues" evidence="4">
    <location>
        <begin position="328"/>
        <end position="338"/>
    </location>
</feature>
<reference evidence="6 7" key="1">
    <citation type="journal article" date="2018" name="Front. Microbiol.">
        <title>Genome-Wide Analysis of Corynespora cassiicola Leaf Fall Disease Putative Effectors.</title>
        <authorList>
            <person name="Lopez D."/>
            <person name="Ribeiro S."/>
            <person name="Label P."/>
            <person name="Fumanal B."/>
            <person name="Venisse J.S."/>
            <person name="Kohler A."/>
            <person name="de Oliveira R.R."/>
            <person name="Labutti K."/>
            <person name="Lipzen A."/>
            <person name="Lail K."/>
            <person name="Bauer D."/>
            <person name="Ohm R.A."/>
            <person name="Barry K.W."/>
            <person name="Spatafora J."/>
            <person name="Grigoriev I.V."/>
            <person name="Martin F.M."/>
            <person name="Pujade-Renaud V."/>
        </authorList>
    </citation>
    <scope>NUCLEOTIDE SEQUENCE [LARGE SCALE GENOMIC DNA]</scope>
    <source>
        <strain evidence="6 7">Philippines</strain>
    </source>
</reference>
<keyword evidence="3 6" id="KW-0378">Hydrolase</keyword>
<gene>
    <name evidence="6" type="ORF">BS50DRAFT_141695</name>
</gene>
<evidence type="ECO:0000313" key="6">
    <source>
        <dbReference type="EMBL" id="PSN62274.1"/>
    </source>
</evidence>
<accession>A0A2T2NA27</accession>
<dbReference type="OrthoDB" id="77201at2759"/>
<dbReference type="GO" id="GO:0071555">
    <property type="term" value="P:cell wall organization"/>
    <property type="evidence" value="ECO:0007669"/>
    <property type="project" value="TreeGrafter"/>
</dbReference>
<dbReference type="GO" id="GO:0042973">
    <property type="term" value="F:glucan endo-1,3-beta-D-glucosidase activity"/>
    <property type="evidence" value="ECO:0007669"/>
    <property type="project" value="TreeGrafter"/>
</dbReference>
<evidence type="ECO:0000256" key="1">
    <source>
        <dbReference type="ARBA" id="ARBA00004196"/>
    </source>
</evidence>
<keyword evidence="7" id="KW-1185">Reference proteome</keyword>
<feature type="region of interest" description="Disordered" evidence="4">
    <location>
        <begin position="310"/>
        <end position="373"/>
    </location>
</feature>
<evidence type="ECO:0000256" key="4">
    <source>
        <dbReference type="SAM" id="MobiDB-lite"/>
    </source>
</evidence>
<dbReference type="PANTHER" id="PTHR16631:SF16">
    <property type="entry name" value="GPI-ANCHORED CELL WALL BETA-1,3-ENDOGLUCANASE EGLC"/>
    <property type="match status" value="1"/>
</dbReference>
<evidence type="ECO:0000313" key="7">
    <source>
        <dbReference type="Proteomes" id="UP000240883"/>
    </source>
</evidence>
<name>A0A2T2NA27_CORCC</name>
<proteinExistence type="inferred from homology"/>
<dbReference type="SUPFAM" id="SSF51445">
    <property type="entry name" value="(Trans)glycosidases"/>
    <property type="match status" value="1"/>
</dbReference>
<dbReference type="GO" id="GO:0009277">
    <property type="term" value="C:fungal-type cell wall"/>
    <property type="evidence" value="ECO:0007669"/>
    <property type="project" value="TreeGrafter"/>
</dbReference>
<evidence type="ECO:0000256" key="5">
    <source>
        <dbReference type="SAM" id="SignalP"/>
    </source>
</evidence>
<dbReference type="Proteomes" id="UP000240883">
    <property type="component" value="Unassembled WGS sequence"/>
</dbReference>
<evidence type="ECO:0000256" key="2">
    <source>
        <dbReference type="ARBA" id="ARBA00008773"/>
    </source>
</evidence>
<dbReference type="GO" id="GO:0009986">
    <property type="term" value="C:cell surface"/>
    <property type="evidence" value="ECO:0007669"/>
    <property type="project" value="TreeGrafter"/>
</dbReference>
<dbReference type="GO" id="GO:0005576">
    <property type="term" value="C:extracellular region"/>
    <property type="evidence" value="ECO:0007669"/>
    <property type="project" value="TreeGrafter"/>
</dbReference>
<organism evidence="6 7">
    <name type="scientific">Corynespora cassiicola Philippines</name>
    <dbReference type="NCBI Taxonomy" id="1448308"/>
    <lineage>
        <taxon>Eukaryota</taxon>
        <taxon>Fungi</taxon>
        <taxon>Dikarya</taxon>
        <taxon>Ascomycota</taxon>
        <taxon>Pezizomycotina</taxon>
        <taxon>Dothideomycetes</taxon>
        <taxon>Pleosporomycetidae</taxon>
        <taxon>Pleosporales</taxon>
        <taxon>Corynesporascaceae</taxon>
        <taxon>Corynespora</taxon>
    </lineage>
</organism>
<comment type="subcellular location">
    <subcellularLocation>
        <location evidence="1">Cell envelope</location>
    </subcellularLocation>
</comment>
<feature type="chain" id="PRO_5015554555" evidence="5">
    <location>
        <begin position="19"/>
        <end position="404"/>
    </location>
</feature>
<evidence type="ECO:0000256" key="3">
    <source>
        <dbReference type="ARBA" id="ARBA00022801"/>
    </source>
</evidence>
<feature type="compositionally biased region" description="Low complexity" evidence="4">
    <location>
        <begin position="339"/>
        <end position="368"/>
    </location>
</feature>
<dbReference type="Gene3D" id="3.20.20.80">
    <property type="entry name" value="Glycosidases"/>
    <property type="match status" value="1"/>
</dbReference>
<dbReference type="STRING" id="1448308.A0A2T2NA27"/>
<dbReference type="InterPro" id="IPR050732">
    <property type="entry name" value="Beta-glucan_modifiers"/>
</dbReference>
<protein>
    <submittedName>
        <fullName evidence="6">Glycoside hydrolase</fullName>
    </submittedName>
</protein>
<keyword evidence="5" id="KW-0732">Signal</keyword>
<sequence length="404" mass="42461">MRFHSLVALTAPVAGVVAQNALLGFNSGATTDKPEIKRQADFEKEFQVAQDLQGAPGVFNSIRLYTNIQAGTETDPIEAFPAAIKTKTKLLLGIWCSGTTSIEKELTALSKAIDQYGEDFTSLVVGISVGSEDMYRVSEPGIRNKAGLGQGAATIVRFMKDVRDLIKDTPLKDAPVGHVDTWTAWVNESNADVIKEADFLGTNLFPYYEDDKSNDVSNALTNFNDAVSATEAVAQGKDVWITETGWPIKGPDFGEAKATLENSKSFWDDVGCSIFGRRNVWWYVLRDSNPDNEAKFAVTPDLSTTPAFNLTCPAKVDSPSTNSTGNGTESGSGSGNGTAAGSNSTSGGSDNANGTGSANGNSNGNSNGVDAPADSSMGSINSVPVANGAALALSIVFAMAAWLI</sequence>
<dbReference type="InterPro" id="IPR017853">
    <property type="entry name" value="GH"/>
</dbReference>
<dbReference type="AlphaFoldDB" id="A0A2T2NA27"/>